<dbReference type="Proteomes" id="UP000276215">
    <property type="component" value="Unassembled WGS sequence"/>
</dbReference>
<dbReference type="AlphaFoldDB" id="A0A3N4J9W9"/>
<accession>A0A3N4J9W9</accession>
<evidence type="ECO:0000313" key="2">
    <source>
        <dbReference type="Proteomes" id="UP000276215"/>
    </source>
</evidence>
<keyword evidence="2" id="KW-1185">Reference proteome</keyword>
<organism evidence="1 2">
    <name type="scientific">Choiromyces venosus 120613-1</name>
    <dbReference type="NCBI Taxonomy" id="1336337"/>
    <lineage>
        <taxon>Eukaryota</taxon>
        <taxon>Fungi</taxon>
        <taxon>Dikarya</taxon>
        <taxon>Ascomycota</taxon>
        <taxon>Pezizomycotina</taxon>
        <taxon>Pezizomycetes</taxon>
        <taxon>Pezizales</taxon>
        <taxon>Tuberaceae</taxon>
        <taxon>Choiromyces</taxon>
    </lineage>
</organism>
<protein>
    <submittedName>
        <fullName evidence="1">Uncharacterized protein</fullName>
    </submittedName>
</protein>
<reference evidence="1 2" key="1">
    <citation type="journal article" date="2018" name="Nat. Ecol. Evol.">
        <title>Pezizomycetes genomes reveal the molecular basis of ectomycorrhizal truffle lifestyle.</title>
        <authorList>
            <person name="Murat C."/>
            <person name="Payen T."/>
            <person name="Noel B."/>
            <person name="Kuo A."/>
            <person name="Morin E."/>
            <person name="Chen J."/>
            <person name="Kohler A."/>
            <person name="Krizsan K."/>
            <person name="Balestrini R."/>
            <person name="Da Silva C."/>
            <person name="Montanini B."/>
            <person name="Hainaut M."/>
            <person name="Levati E."/>
            <person name="Barry K.W."/>
            <person name="Belfiori B."/>
            <person name="Cichocki N."/>
            <person name="Clum A."/>
            <person name="Dockter R.B."/>
            <person name="Fauchery L."/>
            <person name="Guy J."/>
            <person name="Iotti M."/>
            <person name="Le Tacon F."/>
            <person name="Lindquist E.A."/>
            <person name="Lipzen A."/>
            <person name="Malagnac F."/>
            <person name="Mello A."/>
            <person name="Molinier V."/>
            <person name="Miyauchi S."/>
            <person name="Poulain J."/>
            <person name="Riccioni C."/>
            <person name="Rubini A."/>
            <person name="Sitrit Y."/>
            <person name="Splivallo R."/>
            <person name="Traeger S."/>
            <person name="Wang M."/>
            <person name="Zifcakova L."/>
            <person name="Wipf D."/>
            <person name="Zambonelli A."/>
            <person name="Paolocci F."/>
            <person name="Nowrousian M."/>
            <person name="Ottonello S."/>
            <person name="Baldrian P."/>
            <person name="Spatafora J.W."/>
            <person name="Henrissat B."/>
            <person name="Nagy L.G."/>
            <person name="Aury J.M."/>
            <person name="Wincker P."/>
            <person name="Grigoriev I.V."/>
            <person name="Bonfante P."/>
            <person name="Martin F.M."/>
        </authorList>
    </citation>
    <scope>NUCLEOTIDE SEQUENCE [LARGE SCALE GENOMIC DNA]</scope>
    <source>
        <strain evidence="1 2">120613-1</strain>
    </source>
</reference>
<proteinExistence type="predicted"/>
<name>A0A3N4J9W9_9PEZI</name>
<gene>
    <name evidence="1" type="ORF">L873DRAFT_1792540</name>
</gene>
<evidence type="ECO:0000313" key="1">
    <source>
        <dbReference type="EMBL" id="RPA95072.1"/>
    </source>
</evidence>
<dbReference type="EMBL" id="ML120430">
    <property type="protein sequence ID" value="RPA95072.1"/>
    <property type="molecule type" value="Genomic_DNA"/>
</dbReference>
<sequence>MTNSDSSFLDPEATSIPSPFVNQSLDEFMIPPTSTLTTSQGFLPLYNLQSLPVASPTPSPSEEPFSPCLTRLSSRIESVIRAIYLQIDKLEEDQRVRWEVTQLIKKLF</sequence>